<organism evidence="2 3">
    <name type="scientific">Streptomyces levis</name>
    <dbReference type="NCBI Taxonomy" id="285566"/>
    <lineage>
        <taxon>Bacteria</taxon>
        <taxon>Bacillati</taxon>
        <taxon>Actinomycetota</taxon>
        <taxon>Actinomycetes</taxon>
        <taxon>Kitasatosporales</taxon>
        <taxon>Streptomycetaceae</taxon>
        <taxon>Streptomyces</taxon>
    </lineage>
</organism>
<sequence>MPISQAKKLTLFVVIGAAFGLFCIILGASEQDPVLMGAGALAALGGLALTFMAMARRRMRR</sequence>
<dbReference type="RefSeq" id="WP_094055031.1">
    <property type="nucleotide sequence ID" value="NZ_BAAATM010000008.1"/>
</dbReference>
<keyword evidence="1" id="KW-1133">Transmembrane helix</keyword>
<dbReference type="Proteomes" id="UP001501095">
    <property type="component" value="Unassembled WGS sequence"/>
</dbReference>
<feature type="transmembrane region" description="Helical" evidence="1">
    <location>
        <begin position="34"/>
        <end position="55"/>
    </location>
</feature>
<keyword evidence="1" id="KW-0472">Membrane</keyword>
<evidence type="ECO:0000313" key="2">
    <source>
        <dbReference type="EMBL" id="GAA2528927.1"/>
    </source>
</evidence>
<evidence type="ECO:0000256" key="1">
    <source>
        <dbReference type="SAM" id="Phobius"/>
    </source>
</evidence>
<gene>
    <name evidence="2" type="ORF">GCM10010423_24640</name>
</gene>
<evidence type="ECO:0008006" key="4">
    <source>
        <dbReference type="Google" id="ProtNLM"/>
    </source>
</evidence>
<accession>A0ABP6AZ63</accession>
<comment type="caution">
    <text evidence="2">The sequence shown here is derived from an EMBL/GenBank/DDBJ whole genome shotgun (WGS) entry which is preliminary data.</text>
</comment>
<reference evidence="3" key="1">
    <citation type="journal article" date="2019" name="Int. J. Syst. Evol. Microbiol.">
        <title>The Global Catalogue of Microorganisms (GCM) 10K type strain sequencing project: providing services to taxonomists for standard genome sequencing and annotation.</title>
        <authorList>
            <consortium name="The Broad Institute Genomics Platform"/>
            <consortium name="The Broad Institute Genome Sequencing Center for Infectious Disease"/>
            <person name="Wu L."/>
            <person name="Ma J."/>
        </authorList>
    </citation>
    <scope>NUCLEOTIDE SEQUENCE [LARGE SCALE GENOMIC DNA]</scope>
    <source>
        <strain evidence="3">JCM 6924</strain>
    </source>
</reference>
<feature type="transmembrane region" description="Helical" evidence="1">
    <location>
        <begin position="9"/>
        <end position="28"/>
    </location>
</feature>
<dbReference type="EMBL" id="BAAATM010000008">
    <property type="protein sequence ID" value="GAA2528927.1"/>
    <property type="molecule type" value="Genomic_DNA"/>
</dbReference>
<protein>
    <recommendedName>
        <fullName evidence="4">LPXTG cell wall anchor domain-containing protein</fullName>
    </recommendedName>
</protein>
<keyword evidence="3" id="KW-1185">Reference proteome</keyword>
<name>A0ABP6AZ63_9ACTN</name>
<proteinExistence type="predicted"/>
<keyword evidence="1" id="KW-0812">Transmembrane</keyword>
<evidence type="ECO:0000313" key="3">
    <source>
        <dbReference type="Proteomes" id="UP001501095"/>
    </source>
</evidence>